<evidence type="ECO:0000313" key="1">
    <source>
        <dbReference type="EMBL" id="KAJ8686908.1"/>
    </source>
</evidence>
<name>A0ACC2PVC7_9HYME</name>
<accession>A0ACC2PVC7</accession>
<evidence type="ECO:0000313" key="2">
    <source>
        <dbReference type="Proteomes" id="UP001239111"/>
    </source>
</evidence>
<gene>
    <name evidence="1" type="ORF">QAD02_022702</name>
</gene>
<organism evidence="1 2">
    <name type="scientific">Eretmocerus hayati</name>
    <dbReference type="NCBI Taxonomy" id="131215"/>
    <lineage>
        <taxon>Eukaryota</taxon>
        <taxon>Metazoa</taxon>
        <taxon>Ecdysozoa</taxon>
        <taxon>Arthropoda</taxon>
        <taxon>Hexapoda</taxon>
        <taxon>Insecta</taxon>
        <taxon>Pterygota</taxon>
        <taxon>Neoptera</taxon>
        <taxon>Endopterygota</taxon>
        <taxon>Hymenoptera</taxon>
        <taxon>Apocrita</taxon>
        <taxon>Proctotrupomorpha</taxon>
        <taxon>Chalcidoidea</taxon>
        <taxon>Aphelinidae</taxon>
        <taxon>Aphelininae</taxon>
        <taxon>Eretmocerus</taxon>
    </lineage>
</organism>
<protein>
    <submittedName>
        <fullName evidence="1">Uncharacterized protein</fullName>
    </submittedName>
</protein>
<dbReference type="EMBL" id="CM056741">
    <property type="protein sequence ID" value="KAJ8686908.1"/>
    <property type="molecule type" value="Genomic_DNA"/>
</dbReference>
<keyword evidence="2" id="KW-1185">Reference proteome</keyword>
<proteinExistence type="predicted"/>
<reference evidence="1" key="1">
    <citation type="submission" date="2023-04" db="EMBL/GenBank/DDBJ databases">
        <title>A chromosome-level genome assembly of the parasitoid wasp Eretmocerus hayati.</title>
        <authorList>
            <person name="Zhong Y."/>
            <person name="Liu S."/>
            <person name="Liu Y."/>
        </authorList>
    </citation>
    <scope>NUCLEOTIDE SEQUENCE</scope>
    <source>
        <strain evidence="1">ZJU_SS_LIU_2023</strain>
    </source>
</reference>
<comment type="caution">
    <text evidence="1">The sequence shown here is derived from an EMBL/GenBank/DDBJ whole genome shotgun (WGS) entry which is preliminary data.</text>
</comment>
<sequence length="188" mass="21341">MSLKLHMMDSHLDFFPENLGAAENMTGLFSSIIKDISHRANFEIILHIRDEPGLYDAKTNMWHGVLGELQNRNVDIGIVSDGLVMTQSRMNIVDFSRPVFISKSEYYLRNSHEVHLIWSMYHNAIGAKAGYCLLAVLLLSPMVVILTSTKKDNANLRMIVYDSYFNVWGIFCSKPLPGNKAFPHSVLH</sequence>
<dbReference type="Proteomes" id="UP001239111">
    <property type="component" value="Chromosome 1"/>
</dbReference>